<dbReference type="Gene3D" id="3.30.200.20">
    <property type="entry name" value="Phosphorylase Kinase, domain 1"/>
    <property type="match status" value="1"/>
</dbReference>
<dbReference type="EMBL" id="PKPP01000735">
    <property type="protein sequence ID" value="PWA89244.1"/>
    <property type="molecule type" value="Genomic_DNA"/>
</dbReference>
<evidence type="ECO:0000313" key="1">
    <source>
        <dbReference type="EMBL" id="PWA89244.1"/>
    </source>
</evidence>
<dbReference type="GO" id="GO:0016301">
    <property type="term" value="F:kinase activity"/>
    <property type="evidence" value="ECO:0007669"/>
    <property type="project" value="UniProtKB-KW"/>
</dbReference>
<accession>A0A2U1PU14</accession>
<gene>
    <name evidence="1" type="ORF">CTI12_AA012240</name>
</gene>
<dbReference type="FunFam" id="3.30.200.20:FF:000578">
    <property type="entry name" value="Mitogen-activated protein kinase"/>
    <property type="match status" value="1"/>
</dbReference>
<organism evidence="1 2">
    <name type="scientific">Artemisia annua</name>
    <name type="common">Sweet wormwood</name>
    <dbReference type="NCBI Taxonomy" id="35608"/>
    <lineage>
        <taxon>Eukaryota</taxon>
        <taxon>Viridiplantae</taxon>
        <taxon>Streptophyta</taxon>
        <taxon>Embryophyta</taxon>
        <taxon>Tracheophyta</taxon>
        <taxon>Spermatophyta</taxon>
        <taxon>Magnoliopsida</taxon>
        <taxon>eudicotyledons</taxon>
        <taxon>Gunneridae</taxon>
        <taxon>Pentapetalae</taxon>
        <taxon>asterids</taxon>
        <taxon>campanulids</taxon>
        <taxon>Asterales</taxon>
        <taxon>Asteraceae</taxon>
        <taxon>Asteroideae</taxon>
        <taxon>Anthemideae</taxon>
        <taxon>Artemisiinae</taxon>
        <taxon>Artemisia</taxon>
    </lineage>
</organism>
<evidence type="ECO:0000313" key="2">
    <source>
        <dbReference type="Proteomes" id="UP000245207"/>
    </source>
</evidence>
<keyword evidence="2" id="KW-1185">Reference proteome</keyword>
<proteinExistence type="predicted"/>
<keyword evidence="1" id="KW-0418">Kinase</keyword>
<dbReference type="STRING" id="35608.A0A2U1PU14"/>
<keyword evidence="1" id="KW-0808">Transferase</keyword>
<reference evidence="1 2" key="1">
    <citation type="journal article" date="2018" name="Mol. Plant">
        <title>The genome of Artemisia annua provides insight into the evolution of Asteraceae family and artemisinin biosynthesis.</title>
        <authorList>
            <person name="Shen Q."/>
            <person name="Zhang L."/>
            <person name="Liao Z."/>
            <person name="Wang S."/>
            <person name="Yan T."/>
            <person name="Shi P."/>
            <person name="Liu M."/>
            <person name="Fu X."/>
            <person name="Pan Q."/>
            <person name="Wang Y."/>
            <person name="Lv Z."/>
            <person name="Lu X."/>
            <person name="Zhang F."/>
            <person name="Jiang W."/>
            <person name="Ma Y."/>
            <person name="Chen M."/>
            <person name="Hao X."/>
            <person name="Li L."/>
            <person name="Tang Y."/>
            <person name="Lv G."/>
            <person name="Zhou Y."/>
            <person name="Sun X."/>
            <person name="Brodelius P.E."/>
            <person name="Rose J.K.C."/>
            <person name="Tang K."/>
        </authorList>
    </citation>
    <scope>NUCLEOTIDE SEQUENCE [LARGE SCALE GENOMIC DNA]</scope>
    <source>
        <strain evidence="2">cv. Huhao1</strain>
        <tissue evidence="1">Leaf</tissue>
    </source>
</reference>
<sequence length="96" mass="11464">MALHLLEKLIAFDPADRRRISDEEALADPYFYGLANLETVPSKQPISKLEFEFERRRLTKNDVRELIYREILEYHPQMLQEYLHGEEDIAIYFAYG</sequence>
<protein>
    <submittedName>
        <fullName evidence="1">cGMP-dependent kinase</fullName>
    </submittedName>
</protein>
<dbReference type="Proteomes" id="UP000245207">
    <property type="component" value="Unassembled WGS sequence"/>
</dbReference>
<comment type="caution">
    <text evidence="1">The sequence shown here is derived from an EMBL/GenBank/DDBJ whole genome shotgun (WGS) entry which is preliminary data.</text>
</comment>
<name>A0A2U1PU14_ARTAN</name>
<dbReference type="AlphaFoldDB" id="A0A2U1PU14"/>
<dbReference type="Gene3D" id="1.10.510.10">
    <property type="entry name" value="Transferase(Phosphotransferase) domain 1"/>
    <property type="match status" value="1"/>
</dbReference>
<dbReference type="OrthoDB" id="2396at2759"/>